<dbReference type="GO" id="GO:0005868">
    <property type="term" value="C:cytoplasmic dynein complex"/>
    <property type="evidence" value="ECO:0007669"/>
    <property type="project" value="UniProtKB-UniRule"/>
</dbReference>
<keyword evidence="8 11" id="KW-0243">Dynein</keyword>
<feature type="compositionally biased region" description="Basic and acidic residues" evidence="12">
    <location>
        <begin position="478"/>
        <end position="491"/>
    </location>
</feature>
<dbReference type="KEGG" id="dfa:DFA_08760"/>
<dbReference type="SUPFAM" id="SSF52540">
    <property type="entry name" value="P-loop containing nucleoside triphosphate hydrolases"/>
    <property type="match status" value="1"/>
</dbReference>
<dbReference type="GO" id="GO:0005874">
    <property type="term" value="C:microtubule"/>
    <property type="evidence" value="ECO:0007669"/>
    <property type="project" value="UniProtKB-KW"/>
</dbReference>
<evidence type="ECO:0000256" key="9">
    <source>
        <dbReference type="ARBA" id="ARBA00023175"/>
    </source>
</evidence>
<dbReference type="STRING" id="1054147.F4Q459"/>
<evidence type="ECO:0000256" key="12">
    <source>
        <dbReference type="SAM" id="MobiDB-lite"/>
    </source>
</evidence>
<keyword evidence="7 11" id="KW-0067">ATP-binding</keyword>
<dbReference type="InterPro" id="IPR008467">
    <property type="entry name" value="Dynein1_light_intermed_chain"/>
</dbReference>
<feature type="compositionally biased region" description="Basic and acidic residues" evidence="12">
    <location>
        <begin position="451"/>
        <end position="464"/>
    </location>
</feature>
<organism evidence="13 14">
    <name type="scientific">Cavenderia fasciculata</name>
    <name type="common">Slime mold</name>
    <name type="synonym">Dictyostelium fasciculatum</name>
    <dbReference type="NCBI Taxonomy" id="261658"/>
    <lineage>
        <taxon>Eukaryota</taxon>
        <taxon>Amoebozoa</taxon>
        <taxon>Evosea</taxon>
        <taxon>Eumycetozoa</taxon>
        <taxon>Dictyostelia</taxon>
        <taxon>Acytosteliales</taxon>
        <taxon>Cavenderiaceae</taxon>
        <taxon>Cavenderia</taxon>
    </lineage>
</organism>
<dbReference type="OMA" id="RCNIWIL"/>
<comment type="subcellular location">
    <subcellularLocation>
        <location evidence="1 11">Cytoplasm</location>
        <location evidence="1 11">Cytoskeleton</location>
    </subcellularLocation>
</comment>
<evidence type="ECO:0000256" key="5">
    <source>
        <dbReference type="ARBA" id="ARBA00022701"/>
    </source>
</evidence>
<comment type="function">
    <text evidence="11">Acts as one of several non-catalytic accessory components of the cytoplasmic dynein 1 complex that are thought to be involved in linking dynein to cargos and to adapter proteins that regulate dynein function. Cytoplasmic dynein 1 acts as a motor for the intracellular retrograde motility of vesicles and organelles along microtubules. May play a role in binding dynein to membranous organelles or chromosomes.</text>
</comment>
<dbReference type="GeneID" id="14868999"/>
<comment type="similarity">
    <text evidence="2 11">Belongs to the dynein light intermediate chain family.</text>
</comment>
<comment type="subunit">
    <text evidence="11">Homodimer. The cytoplasmic dynein 1 complex consists of two catalytic heavy chains (HCs) and a number of non-catalytic subunits presented by intermediate chains (ICs).</text>
</comment>
<dbReference type="GO" id="GO:0005524">
    <property type="term" value="F:ATP binding"/>
    <property type="evidence" value="ECO:0007669"/>
    <property type="project" value="UniProtKB-KW"/>
</dbReference>
<evidence type="ECO:0000256" key="8">
    <source>
        <dbReference type="ARBA" id="ARBA00023017"/>
    </source>
</evidence>
<dbReference type="GO" id="GO:0000226">
    <property type="term" value="P:microtubule cytoskeleton organization"/>
    <property type="evidence" value="ECO:0007669"/>
    <property type="project" value="TreeGrafter"/>
</dbReference>
<evidence type="ECO:0000256" key="10">
    <source>
        <dbReference type="ARBA" id="ARBA00023212"/>
    </source>
</evidence>
<dbReference type="Pfam" id="PF05783">
    <property type="entry name" value="DLIC"/>
    <property type="match status" value="1"/>
</dbReference>
<dbReference type="RefSeq" id="XP_004356245.1">
    <property type="nucleotide sequence ID" value="XM_004356192.1"/>
</dbReference>
<gene>
    <name evidence="13" type="primary">dync1li1</name>
    <name evidence="13" type="ORF">DFA_08760</name>
</gene>
<dbReference type="GO" id="GO:0045504">
    <property type="term" value="F:dynein heavy chain binding"/>
    <property type="evidence" value="ECO:0007669"/>
    <property type="project" value="TreeGrafter"/>
</dbReference>
<feature type="compositionally biased region" description="Low complexity" evidence="12">
    <location>
        <begin position="404"/>
        <end position="435"/>
    </location>
</feature>
<dbReference type="PANTHER" id="PTHR12688">
    <property type="entry name" value="DYNEIN LIGHT INTERMEDIATE CHAIN"/>
    <property type="match status" value="1"/>
</dbReference>
<dbReference type="InterPro" id="IPR022780">
    <property type="entry name" value="Dynein_light_int_chain"/>
</dbReference>
<keyword evidence="9 11" id="KW-0505">Motor protein</keyword>
<dbReference type="OrthoDB" id="27603at2759"/>
<evidence type="ECO:0000256" key="4">
    <source>
        <dbReference type="ARBA" id="ARBA00022490"/>
    </source>
</evidence>
<evidence type="ECO:0000256" key="11">
    <source>
        <dbReference type="RuleBase" id="RU366047"/>
    </source>
</evidence>
<evidence type="ECO:0000256" key="2">
    <source>
        <dbReference type="ARBA" id="ARBA00006831"/>
    </source>
</evidence>
<dbReference type="PANTHER" id="PTHR12688:SF0">
    <property type="entry name" value="DYNEIN LIGHT INTERMEDIATE CHAIN"/>
    <property type="match status" value="1"/>
</dbReference>
<feature type="region of interest" description="Disordered" evidence="12">
    <location>
        <begin position="451"/>
        <end position="491"/>
    </location>
</feature>
<keyword evidence="5 11" id="KW-0493">Microtubule</keyword>
<keyword evidence="3 11" id="KW-0813">Transport</keyword>
<feature type="region of interest" description="Disordered" evidence="12">
    <location>
        <begin position="372"/>
        <end position="435"/>
    </location>
</feature>
<keyword evidence="14" id="KW-1185">Reference proteome</keyword>
<reference evidence="14" key="1">
    <citation type="journal article" date="2011" name="Genome Res.">
        <title>Phylogeny-wide analysis of social amoeba genomes highlights ancient origins for complex intercellular communication.</title>
        <authorList>
            <person name="Heidel A.J."/>
            <person name="Lawal H.M."/>
            <person name="Felder M."/>
            <person name="Schilde C."/>
            <person name="Helps N.R."/>
            <person name="Tunggal B."/>
            <person name="Rivero F."/>
            <person name="John U."/>
            <person name="Schleicher M."/>
            <person name="Eichinger L."/>
            <person name="Platzer M."/>
            <person name="Noegel A.A."/>
            <person name="Schaap P."/>
            <person name="Gloeckner G."/>
        </authorList>
    </citation>
    <scope>NUCLEOTIDE SEQUENCE [LARGE SCALE GENOMIC DNA]</scope>
    <source>
        <strain evidence="14">SH3</strain>
    </source>
</reference>
<evidence type="ECO:0000256" key="1">
    <source>
        <dbReference type="ARBA" id="ARBA00004245"/>
    </source>
</evidence>
<feature type="compositionally biased region" description="Polar residues" evidence="12">
    <location>
        <begin position="374"/>
        <end position="397"/>
    </location>
</feature>
<dbReference type="GO" id="GO:0005813">
    <property type="term" value="C:centrosome"/>
    <property type="evidence" value="ECO:0007669"/>
    <property type="project" value="TreeGrafter"/>
</dbReference>
<dbReference type="GO" id="GO:0007018">
    <property type="term" value="P:microtubule-based movement"/>
    <property type="evidence" value="ECO:0007669"/>
    <property type="project" value="InterPro"/>
</dbReference>
<keyword evidence="6 11" id="KW-0547">Nucleotide-binding</keyword>
<dbReference type="AlphaFoldDB" id="F4Q459"/>
<dbReference type="EMBL" id="GL883021">
    <property type="protein sequence ID" value="EGG17761.1"/>
    <property type="molecule type" value="Genomic_DNA"/>
</dbReference>
<name>F4Q459_CACFS</name>
<proteinExistence type="inferred from homology"/>
<dbReference type="Gene3D" id="3.40.50.300">
    <property type="entry name" value="P-loop containing nucleotide triphosphate hydrolases"/>
    <property type="match status" value="1"/>
</dbReference>
<dbReference type="Proteomes" id="UP000007797">
    <property type="component" value="Unassembled WGS sequence"/>
</dbReference>
<keyword evidence="10 11" id="KW-0206">Cytoskeleton</keyword>
<protein>
    <recommendedName>
        <fullName evidence="11">Dynein light intermediate chain</fullName>
    </recommendedName>
</protein>
<dbReference type="InterPro" id="IPR027417">
    <property type="entry name" value="P-loop_NTPase"/>
</dbReference>
<sequence>MSHQQDEEEDIWGNILRESANKTNYFETKNVVMMGDRTSGSSSLLSKFQPISDVEKAKGIALSYTFTDVFEDDSSEDPIARTNFWTLEGETEHNELLKFALNSDNIANSMVVITLDFSQPWNIVDSLKRWLHILEEHIKTIATSSNNKGLFGSLQDKLLIKWHDYVEPSQSLTAAAANTTNNNNNNPLLSNAQKKKKRKINSTIEDTSVLPPLGENILTKNLGVPILVVCCKSDSVVMLEKDFSFKDDLFDYIQQYLRRICLQYGAGLIYTSARKEINCDVALEYIENILFGFELKSRTQLLEKDQIFVPSGWDTLAKITLDFDNQKVCRDVEELYENVVKKPSIIKRREMNQASAVLAEDDQEFLNKIKNSLDQESPMQSKSSNPAGAGSDGNTPETPKVVETSSPPNLRSSTTSTSSSSTSSPSTAATGAAPSAEKAVLANFFTSLMSKDKLTNRSASKDLKASLTSPPTSNVRADAQKELEKIKQNKK</sequence>
<feature type="compositionally biased region" description="Polar residues" evidence="12">
    <location>
        <begin position="466"/>
        <end position="475"/>
    </location>
</feature>
<evidence type="ECO:0000313" key="14">
    <source>
        <dbReference type="Proteomes" id="UP000007797"/>
    </source>
</evidence>
<accession>F4Q459</accession>
<evidence type="ECO:0000313" key="13">
    <source>
        <dbReference type="EMBL" id="EGG17761.1"/>
    </source>
</evidence>
<keyword evidence="4 11" id="KW-0963">Cytoplasm</keyword>
<evidence type="ECO:0000256" key="3">
    <source>
        <dbReference type="ARBA" id="ARBA00022448"/>
    </source>
</evidence>
<evidence type="ECO:0000256" key="7">
    <source>
        <dbReference type="ARBA" id="ARBA00022840"/>
    </source>
</evidence>
<evidence type="ECO:0000256" key="6">
    <source>
        <dbReference type="ARBA" id="ARBA00022741"/>
    </source>
</evidence>